<protein>
    <recommendedName>
        <fullName evidence="3">DUF1153 domain-containing protein</fullName>
    </recommendedName>
</protein>
<dbReference type="OrthoDB" id="9796775at2"/>
<dbReference type="EMBL" id="AQQY01000001">
    <property type="protein sequence ID" value="KCV83565.1"/>
    <property type="molecule type" value="Genomic_DNA"/>
</dbReference>
<dbReference type="STRING" id="1461693.ATO10_02355"/>
<accession>A0A058ZQQ1</accession>
<organism evidence="1 2">
    <name type="scientific">Actibacterium atlanticum</name>
    <dbReference type="NCBI Taxonomy" id="1461693"/>
    <lineage>
        <taxon>Bacteria</taxon>
        <taxon>Pseudomonadati</taxon>
        <taxon>Pseudomonadota</taxon>
        <taxon>Alphaproteobacteria</taxon>
        <taxon>Rhodobacterales</taxon>
        <taxon>Roseobacteraceae</taxon>
        <taxon>Actibacterium</taxon>
    </lineage>
</organism>
<dbReference type="SUPFAM" id="SSF48295">
    <property type="entry name" value="TrpR-like"/>
    <property type="match status" value="1"/>
</dbReference>
<dbReference type="InterPro" id="IPR009534">
    <property type="entry name" value="DUF1153"/>
</dbReference>
<sequence>MYIKRIDGPRSVTLPDGSTMSRADLPPVDTKRWVARRKAAVVKAVAAGLISEEEALARYSLSVEELDSWRKAISSHGIKALKATKLQRYRQP</sequence>
<gene>
    <name evidence="1" type="ORF">ATO10_02355</name>
</gene>
<comment type="caution">
    <text evidence="1">The sequence shown here is derived from an EMBL/GenBank/DDBJ whole genome shotgun (WGS) entry which is preliminary data.</text>
</comment>
<name>A0A058ZQQ1_9RHOB</name>
<evidence type="ECO:0008006" key="3">
    <source>
        <dbReference type="Google" id="ProtNLM"/>
    </source>
</evidence>
<dbReference type="Pfam" id="PF06627">
    <property type="entry name" value="DUF1153"/>
    <property type="match status" value="1"/>
</dbReference>
<dbReference type="GO" id="GO:0043565">
    <property type="term" value="F:sequence-specific DNA binding"/>
    <property type="evidence" value="ECO:0007669"/>
    <property type="project" value="InterPro"/>
</dbReference>
<dbReference type="Gene3D" id="1.10.10.10">
    <property type="entry name" value="Winged helix-like DNA-binding domain superfamily/Winged helix DNA-binding domain"/>
    <property type="match status" value="1"/>
</dbReference>
<dbReference type="AlphaFoldDB" id="A0A058ZQQ1"/>
<dbReference type="eggNOG" id="ENOG5031CDG">
    <property type="taxonomic scope" value="Bacteria"/>
</dbReference>
<reference evidence="1 2" key="1">
    <citation type="submission" date="2013-04" db="EMBL/GenBank/DDBJ databases">
        <title>Shimia sp. 22II-S11-Z10 Genome Sequencing.</title>
        <authorList>
            <person name="Lai Q."/>
            <person name="Li G."/>
            <person name="Shao Z."/>
        </authorList>
    </citation>
    <scope>NUCLEOTIDE SEQUENCE [LARGE SCALE GENOMIC DNA]</scope>
    <source>
        <strain evidence="2">22II-S11-Z10</strain>
    </source>
</reference>
<proteinExistence type="predicted"/>
<evidence type="ECO:0000313" key="2">
    <source>
        <dbReference type="Proteomes" id="UP000024836"/>
    </source>
</evidence>
<evidence type="ECO:0000313" key="1">
    <source>
        <dbReference type="EMBL" id="KCV83565.1"/>
    </source>
</evidence>
<dbReference type="RefSeq" id="WP_035247496.1">
    <property type="nucleotide sequence ID" value="NZ_AQQY01000001.1"/>
</dbReference>
<dbReference type="InterPro" id="IPR036388">
    <property type="entry name" value="WH-like_DNA-bd_sf"/>
</dbReference>
<keyword evidence="2" id="KW-1185">Reference proteome</keyword>
<dbReference type="InterPro" id="IPR010921">
    <property type="entry name" value="Trp_repressor/repl_initiator"/>
</dbReference>
<dbReference type="Proteomes" id="UP000024836">
    <property type="component" value="Unassembled WGS sequence"/>
</dbReference>